<proteinExistence type="predicted"/>
<accession>A0A399F9Z0</accession>
<evidence type="ECO:0000313" key="1">
    <source>
        <dbReference type="EMBL" id="RIH92950.1"/>
    </source>
</evidence>
<gene>
    <name evidence="1" type="ORF">Mgrana_01073</name>
</gene>
<dbReference type="EMBL" id="QWLB01000011">
    <property type="protein sequence ID" value="RIH92950.1"/>
    <property type="molecule type" value="Genomic_DNA"/>
</dbReference>
<reference evidence="1 2" key="1">
    <citation type="submission" date="2018-08" db="EMBL/GenBank/DDBJ databases">
        <title>Meiothermus granaticius genome AF-68 sequencing project.</title>
        <authorList>
            <person name="Da Costa M.S."/>
            <person name="Albuquerque L."/>
            <person name="Raposo P."/>
            <person name="Froufe H.J.C."/>
            <person name="Barroso C.S."/>
            <person name="Egas C."/>
        </authorList>
    </citation>
    <scope>NUCLEOTIDE SEQUENCE [LARGE SCALE GENOMIC DNA]</scope>
    <source>
        <strain evidence="1 2">AF-68</strain>
    </source>
</reference>
<dbReference type="AlphaFoldDB" id="A0A399F9Z0"/>
<name>A0A399F9Z0_9DEIN</name>
<organism evidence="1 2">
    <name type="scientific">Meiothermus granaticius NBRC 107808</name>
    <dbReference type="NCBI Taxonomy" id="1227551"/>
    <lineage>
        <taxon>Bacteria</taxon>
        <taxon>Thermotogati</taxon>
        <taxon>Deinococcota</taxon>
        <taxon>Deinococci</taxon>
        <taxon>Thermales</taxon>
        <taxon>Thermaceae</taxon>
        <taxon>Meiothermus</taxon>
    </lineage>
</organism>
<keyword evidence="2" id="KW-1185">Reference proteome</keyword>
<protein>
    <submittedName>
        <fullName evidence="1">Uncharacterized protein</fullName>
    </submittedName>
</protein>
<dbReference type="Proteomes" id="UP000266178">
    <property type="component" value="Unassembled WGS sequence"/>
</dbReference>
<sequence>MNKPLWALLVGICSFGLAQPEAPEVAAVPWRVGGVVQPSLLPLEPLERLLGPKGVKLKEMLVLGRNVLELSFPATRNSLYVRVVEQNNASYAVFDDILVNLAQLDLGVNLPVKVEGWSTPTLTIGATRFKLGSPRNPVNPYLGYMYLVRKALLDRGDAPPYLSKLLDDNPLTRSCVHQLASSDPDGTVYAVASRRWAEVNLKAPYDRIPGGFPQPSAFDLAAVEQGRLRLRLPQATAQYAPSLEAWQQAKDPDTLLLIRLSGQILDGNAVYQVVVPSGGETLARACQKG</sequence>
<dbReference type="RefSeq" id="WP_240631262.1">
    <property type="nucleotide sequence ID" value="NZ_BJXM01000003.1"/>
</dbReference>
<comment type="caution">
    <text evidence="1">The sequence shown here is derived from an EMBL/GenBank/DDBJ whole genome shotgun (WGS) entry which is preliminary data.</text>
</comment>
<evidence type="ECO:0000313" key="2">
    <source>
        <dbReference type="Proteomes" id="UP000266178"/>
    </source>
</evidence>